<feature type="region of interest" description="Disordered" evidence="1">
    <location>
        <begin position="1"/>
        <end position="37"/>
    </location>
</feature>
<protein>
    <submittedName>
        <fullName evidence="2">Uncharacterized protein</fullName>
    </submittedName>
</protein>
<organism evidence="2 3">
    <name type="scientific">Pseudomonas putida ND6</name>
    <dbReference type="NCBI Taxonomy" id="231023"/>
    <lineage>
        <taxon>Bacteria</taxon>
        <taxon>Pseudomonadati</taxon>
        <taxon>Pseudomonadota</taxon>
        <taxon>Gammaproteobacteria</taxon>
        <taxon>Pseudomonadales</taxon>
        <taxon>Pseudomonadaceae</taxon>
        <taxon>Pseudomonas</taxon>
    </lineage>
</organism>
<name>I3UN76_PSEPU</name>
<evidence type="ECO:0000313" key="2">
    <source>
        <dbReference type="EMBL" id="AFK66947.1"/>
    </source>
</evidence>
<dbReference type="Proteomes" id="UP000005268">
    <property type="component" value="Chromosome"/>
</dbReference>
<reference evidence="2 3" key="1">
    <citation type="journal article" date="2012" name="J. Bacteriol.">
        <title>Complete Genome Sequence of the Naphthalene-Degrading Pseudomonas putida Strain ND6.</title>
        <authorList>
            <person name="Li S."/>
            <person name="Zhao H."/>
            <person name="Li Y."/>
            <person name="Niu S."/>
            <person name="Cai B."/>
        </authorList>
    </citation>
    <scope>NUCLEOTIDE SEQUENCE [LARGE SCALE GENOMIC DNA]</scope>
    <source>
        <strain evidence="2 3">ND6</strain>
    </source>
</reference>
<evidence type="ECO:0000256" key="1">
    <source>
        <dbReference type="SAM" id="MobiDB-lite"/>
    </source>
</evidence>
<evidence type="ECO:0000313" key="3">
    <source>
        <dbReference type="Proteomes" id="UP000005268"/>
    </source>
</evidence>
<accession>I3UN76</accession>
<proteinExistence type="predicted"/>
<dbReference type="EMBL" id="CP003588">
    <property type="protein sequence ID" value="AFK66947.1"/>
    <property type="molecule type" value="Genomic_DNA"/>
</dbReference>
<dbReference type="HOGENOM" id="CLU_3347489_0_0_6"/>
<gene>
    <name evidence="2" type="ORF">YSA_00317</name>
</gene>
<dbReference type="AlphaFoldDB" id="I3UN76"/>
<dbReference type="KEGG" id="ppi:YSA_00317"/>
<feature type="compositionally biased region" description="Basic and acidic residues" evidence="1">
    <location>
        <begin position="13"/>
        <end position="24"/>
    </location>
</feature>
<sequence>MSHPLLTPYDSCQKNDEKDTEHKVASIIQHQGRMKSI</sequence>